<dbReference type="RefSeq" id="WP_010990941.1">
    <property type="nucleotide sequence ID" value="NC_003212.1"/>
</dbReference>
<gene>
    <name evidence="2" type="ordered locus">lin1763</name>
</gene>
<dbReference type="Proteomes" id="UP000002513">
    <property type="component" value="Chromosome"/>
</dbReference>
<dbReference type="AlphaFoldDB" id="Q92B05"/>
<dbReference type="OrthoDB" id="9794834at2"/>
<dbReference type="HOGENOM" id="CLU_122894_1_1_9"/>
<evidence type="ECO:0000313" key="2">
    <source>
        <dbReference type="EMBL" id="CAC96994.1"/>
    </source>
</evidence>
<sequence length="140" mass="16691">MTMYAWMIEKQDDIIKKWNTRNPFEIAEFLEIAIFFEDLGNMYGYYNMKNRIKMIHINENITIDEQIFTCAHELQHAIFHEQANTPFLSEHTLQSVQKIETQANFLATRLLIANRKIDGINTKIELLRYYGIPLEMARFL</sequence>
<dbReference type="PIR" id="AB1653">
    <property type="entry name" value="AB1653"/>
</dbReference>
<proteinExistence type="predicted"/>
<evidence type="ECO:0000313" key="3">
    <source>
        <dbReference type="Proteomes" id="UP000002513"/>
    </source>
</evidence>
<dbReference type="KEGG" id="lin:lin1763"/>
<accession>Q92B05</accession>
<name>Q92B05_LISIN</name>
<protein>
    <submittedName>
        <fullName evidence="2">Lin1763 protein</fullName>
    </submittedName>
</protein>
<dbReference type="InterPro" id="IPR010359">
    <property type="entry name" value="IrrE_HExxH"/>
</dbReference>
<dbReference type="Pfam" id="PF06114">
    <property type="entry name" value="Peptidase_M78"/>
    <property type="match status" value="1"/>
</dbReference>
<feature type="domain" description="IrrE N-terminal-like" evidence="1">
    <location>
        <begin position="30"/>
        <end position="138"/>
    </location>
</feature>
<dbReference type="eggNOG" id="COG2856">
    <property type="taxonomic scope" value="Bacteria"/>
</dbReference>
<dbReference type="Gene3D" id="1.10.10.2910">
    <property type="match status" value="1"/>
</dbReference>
<dbReference type="EMBL" id="AL596169">
    <property type="protein sequence ID" value="CAC96994.1"/>
    <property type="molecule type" value="Genomic_DNA"/>
</dbReference>
<evidence type="ECO:0000259" key="1">
    <source>
        <dbReference type="Pfam" id="PF06114"/>
    </source>
</evidence>
<dbReference type="STRING" id="272626.gene:17566094"/>
<reference evidence="2 3" key="1">
    <citation type="journal article" date="2001" name="Science">
        <title>Comparative genomics of Listeria species.</title>
        <authorList>
            <person name="Glaser P."/>
            <person name="Frangeul L."/>
            <person name="Buchrieser C."/>
            <person name="Rusniok C."/>
            <person name="Amend A."/>
            <person name="Baquero F."/>
            <person name="Berche P."/>
            <person name="Bloecker H."/>
            <person name="Brandt P."/>
            <person name="Chakraborty T."/>
            <person name="Charbit A."/>
            <person name="Chetouani F."/>
            <person name="Couve E."/>
            <person name="de Daruvar A."/>
            <person name="Dehoux P."/>
            <person name="Domann E."/>
            <person name="Dominguez-Bernal G."/>
            <person name="Duchaud E."/>
            <person name="Durant L."/>
            <person name="Dussurget O."/>
            <person name="Entian K.-D."/>
            <person name="Fsihi H."/>
            <person name="Garcia-del Portillo F."/>
            <person name="Garrido P."/>
            <person name="Gautier L."/>
            <person name="Goebel W."/>
            <person name="Gomez-Lopez N."/>
            <person name="Hain T."/>
            <person name="Hauf J."/>
            <person name="Jackson D."/>
            <person name="Jones L.-M."/>
            <person name="Kaerst U."/>
            <person name="Kreft J."/>
            <person name="Kuhn M."/>
            <person name="Kunst F."/>
            <person name="Kurapkat G."/>
            <person name="Madueno E."/>
            <person name="Maitournam A."/>
            <person name="Mata Vicente J."/>
            <person name="Ng E."/>
            <person name="Nedjari H."/>
            <person name="Nordsiek G."/>
            <person name="Novella S."/>
            <person name="de Pablos B."/>
            <person name="Perez-Diaz J.-C."/>
            <person name="Purcell R."/>
            <person name="Remmel B."/>
            <person name="Rose M."/>
            <person name="Schlueter T."/>
            <person name="Simoes N."/>
            <person name="Tierrez A."/>
            <person name="Vazquez-Boland J.-A."/>
            <person name="Voss H."/>
            <person name="Wehland J."/>
            <person name="Cossart P."/>
        </authorList>
    </citation>
    <scope>NUCLEOTIDE SEQUENCE [LARGE SCALE GENOMIC DNA]</scope>
    <source>
        <strain evidence="3">ATCC BAA-680 / CLIP 11262</strain>
    </source>
</reference>
<organism evidence="2 3">
    <name type="scientific">Listeria innocua serovar 6a (strain ATCC BAA-680 / CLIP 11262)</name>
    <dbReference type="NCBI Taxonomy" id="272626"/>
    <lineage>
        <taxon>Bacteria</taxon>
        <taxon>Bacillati</taxon>
        <taxon>Bacillota</taxon>
        <taxon>Bacilli</taxon>
        <taxon>Bacillales</taxon>
        <taxon>Listeriaceae</taxon>
        <taxon>Listeria</taxon>
    </lineage>
</organism>